<dbReference type="Pfam" id="PF13424">
    <property type="entry name" value="TPR_12"/>
    <property type="match status" value="1"/>
</dbReference>
<evidence type="ECO:0000313" key="8">
    <source>
        <dbReference type="EMBL" id="CAE6507713.1"/>
    </source>
</evidence>
<proteinExistence type="predicted"/>
<dbReference type="InterPro" id="IPR016035">
    <property type="entry name" value="Acyl_Trfase/lysoPLipase"/>
</dbReference>
<dbReference type="EMBL" id="CAJMXA010003621">
    <property type="protein sequence ID" value="CAE6507713.1"/>
    <property type="molecule type" value="Genomic_DNA"/>
</dbReference>
<feature type="region of interest" description="Disordered" evidence="6">
    <location>
        <begin position="362"/>
        <end position="411"/>
    </location>
</feature>
<name>A0A8H3D024_9AGAM</name>
<dbReference type="Gene3D" id="1.25.40.10">
    <property type="entry name" value="Tetratricopeptide repeat domain"/>
    <property type="match status" value="2"/>
</dbReference>
<feature type="compositionally biased region" description="Polar residues" evidence="6">
    <location>
        <begin position="376"/>
        <end position="402"/>
    </location>
</feature>
<keyword evidence="2" id="KW-0442">Lipid degradation</keyword>
<dbReference type="SUPFAM" id="SSF52540">
    <property type="entry name" value="P-loop containing nucleoside triphosphate hydrolases"/>
    <property type="match status" value="1"/>
</dbReference>
<dbReference type="PROSITE" id="PS51635">
    <property type="entry name" value="PNPLA"/>
    <property type="match status" value="1"/>
</dbReference>
<protein>
    <recommendedName>
        <fullName evidence="7">PNPLA domain-containing protein</fullName>
    </recommendedName>
</protein>
<dbReference type="GO" id="GO:0019369">
    <property type="term" value="P:arachidonate metabolic process"/>
    <property type="evidence" value="ECO:0007669"/>
    <property type="project" value="TreeGrafter"/>
</dbReference>
<dbReference type="GO" id="GO:0016042">
    <property type="term" value="P:lipid catabolic process"/>
    <property type="evidence" value="ECO:0007669"/>
    <property type="project" value="UniProtKB-KW"/>
</dbReference>
<dbReference type="SUPFAM" id="SSF52151">
    <property type="entry name" value="FabD/lysophospholipase-like"/>
    <property type="match status" value="2"/>
</dbReference>
<evidence type="ECO:0000256" key="4">
    <source>
        <dbReference type="PROSITE-ProRule" id="PRU00339"/>
    </source>
</evidence>
<keyword evidence="1" id="KW-0378">Hydrolase</keyword>
<dbReference type="InterPro" id="IPR019734">
    <property type="entry name" value="TPR_rpt"/>
</dbReference>
<sequence>MSTPEASQRGLNILCIDNGGARGLSAILLIQAVMNRVQELNGLEYTPEPYEYFDLIAGAGTGGIQACMLGRLRMPIHVAIEYYVSLAKKNIITEKRLFGSRAFKTAELRNSLSAIVGAAIGNSEEPMVERHTTEEQCKTLVFAMSKSLLNADTLTYFRSYLATTRMAPGCTIWEAMCATMAHSDLFDPIEIGEPPSTQSFVDAGLGCSNPLDHVLAEVKTMYPTRHVSSVLSIGAGHACTVRTPDPSMLPQLLPMPVMETMKTIPRDSERVAEEVAMWFNSTEGVYFRLNANQGVQGMDMDESEQPSEVAEYIRTYMSLVDVDARISQAAQAIKARKLAMPTTQIGRHSRYTAQRFKRMMGLGPAESSKPSGPDGCNNTESDGDARSQSISKQTIESQGTPQKPQPRQGLNILCIDGGGTSFSSLLLLQEMMNRLVVQDEVEKPQAPLRPSAWFDVVAGTGTGGFSACMLGKLGMSVEEAIKSHRRLMEAVCSSKNDTLAHGAGPHKHKGAMLQKTLQSIIQDATGDRDKKMTDDIPGLNTCNTIIFAMLKHHMNAGIPTMFRSYRGRPNPAPDCAMWESIYATMAHPRLFESIDITENSVKHSFIGGVLGCSNPLAHVLTEVRDLYRGRHVSCILSIGAGRANIINIPNSGCPRSLGQALQNMVTDSERVAEEMERRFQDTTGVYFRFNVDQGVQDITADDWKKEANVAAHTRAYTRGSSVNRAMGEAVKAIHSRNIALAVEWIDGRIPNNLEPVTIKNCPIPVAYYTGLLQESHSVGDCIVDSAEQRRVCVIHGLGGAGKSQLAYKAIEQNHHHWAHIIYVEAASREAIEGSLQAVAKVKSLGTAHTYTDTLQWLQKIRSWLLVFDGADDPNLDIAPYFPPCYHGSIIITTRLATRACLAMPGTSVYHVSSMDPKDASSLLLRVVNARAPHGSPTTTDEGAADELVKDFGYLALAIVHAGAYIAHSAGMNISDYHNRFRKRRREMLEKYKTLPGSCKIDNYKKTVYTTWNMCYELLEQHEKLAAQKLLRLIAFLHHKDITKTIFQRAAANIRHYSPVLQQTEFEAEAHAYLQGYLIGSDDSDDEEDWVTTSFVETISELVAYSLVEFDRKNLSYNIHILVQDWARTLFPRERNIALEHTALLLSASIGTSDNLDSHCYRKRLGLHVSKILSEPEKQRRKEAHSWEVNANHAVCFAEVFKSLGLWQKEECLRKKVMEAREEKLGPKHPAALQSMDDLAHNYKNQSRLDEAAELYERVLTIRRNDLELGEGHEDMQASMKYLAAIYHAQKRPEEAERLWTELITVYKRSREKGKAPNDQVGDKVLGEMLACMGDLAEVYLQSKQPEKGEALRQDMLDVMPDDDPDKPMCMRKLAEILESKGRWADAEKLLIQSADALNRLWGERHLTAIAGQRYLYDFRIRRESTFPVACASCTIPVEAVHLCPSSKYVCKILACAFWSLPPSLAILMIAYLLPMCSGPFSYSD</sequence>
<organism evidence="8 9">
    <name type="scientific">Rhizoctonia solani</name>
    <dbReference type="NCBI Taxonomy" id="456999"/>
    <lineage>
        <taxon>Eukaryota</taxon>
        <taxon>Fungi</taxon>
        <taxon>Dikarya</taxon>
        <taxon>Basidiomycota</taxon>
        <taxon>Agaricomycotina</taxon>
        <taxon>Agaricomycetes</taxon>
        <taxon>Cantharellales</taxon>
        <taxon>Ceratobasidiaceae</taxon>
        <taxon>Rhizoctonia</taxon>
    </lineage>
</organism>
<comment type="caution">
    <text evidence="5">Lacks conserved residue(s) required for the propagation of feature annotation.</text>
</comment>
<dbReference type="GO" id="GO:0043531">
    <property type="term" value="F:ADP binding"/>
    <property type="evidence" value="ECO:0007669"/>
    <property type="project" value="InterPro"/>
</dbReference>
<evidence type="ECO:0000256" key="2">
    <source>
        <dbReference type="ARBA" id="ARBA00022963"/>
    </source>
</evidence>
<dbReference type="Pfam" id="PF25000">
    <property type="entry name" value="DUF7779"/>
    <property type="match status" value="1"/>
</dbReference>
<dbReference type="Pfam" id="PF01734">
    <property type="entry name" value="Patatin"/>
    <property type="match status" value="2"/>
</dbReference>
<evidence type="ECO:0000256" key="1">
    <source>
        <dbReference type="ARBA" id="ARBA00022801"/>
    </source>
</evidence>
<dbReference type="GO" id="GO:0016020">
    <property type="term" value="C:membrane"/>
    <property type="evidence" value="ECO:0007669"/>
    <property type="project" value="TreeGrafter"/>
</dbReference>
<dbReference type="GO" id="GO:0046486">
    <property type="term" value="P:glycerolipid metabolic process"/>
    <property type="evidence" value="ECO:0007669"/>
    <property type="project" value="UniProtKB-ARBA"/>
</dbReference>
<feature type="repeat" description="TPR" evidence="4">
    <location>
        <begin position="1232"/>
        <end position="1265"/>
    </location>
</feature>
<reference evidence="8" key="1">
    <citation type="submission" date="2021-01" db="EMBL/GenBank/DDBJ databases">
        <authorList>
            <person name="Kaushik A."/>
        </authorList>
    </citation>
    <scope>NUCLEOTIDE SEQUENCE</scope>
    <source>
        <strain evidence="8">AG6-10EEA</strain>
    </source>
</reference>
<dbReference type="Gene3D" id="3.40.50.300">
    <property type="entry name" value="P-loop containing nucleotide triphosphate hydrolases"/>
    <property type="match status" value="1"/>
</dbReference>
<dbReference type="InterPro" id="IPR027417">
    <property type="entry name" value="P-loop_NTPase"/>
</dbReference>
<comment type="caution">
    <text evidence="8">The sequence shown here is derived from an EMBL/GenBank/DDBJ whole genome shotgun (WGS) entry which is preliminary data.</text>
</comment>
<evidence type="ECO:0000256" key="6">
    <source>
        <dbReference type="SAM" id="MobiDB-lite"/>
    </source>
</evidence>
<evidence type="ECO:0000256" key="5">
    <source>
        <dbReference type="PROSITE-ProRule" id="PRU01161"/>
    </source>
</evidence>
<dbReference type="Gene3D" id="3.40.1090.10">
    <property type="entry name" value="Cytosolic phospholipase A2 catalytic domain"/>
    <property type="match status" value="2"/>
</dbReference>
<evidence type="ECO:0000259" key="7">
    <source>
        <dbReference type="PROSITE" id="PS51635"/>
    </source>
</evidence>
<keyword evidence="4" id="KW-0802">TPR repeat</keyword>
<feature type="domain" description="PNPLA" evidence="7">
    <location>
        <begin position="14"/>
        <end position="215"/>
    </location>
</feature>
<dbReference type="GO" id="GO:0047499">
    <property type="term" value="F:calcium-independent phospholipase A2 activity"/>
    <property type="evidence" value="ECO:0007669"/>
    <property type="project" value="TreeGrafter"/>
</dbReference>
<dbReference type="InterPro" id="IPR011990">
    <property type="entry name" value="TPR-like_helical_dom_sf"/>
</dbReference>
<dbReference type="InterPro" id="IPR002641">
    <property type="entry name" value="PNPLA_dom"/>
</dbReference>
<accession>A0A8H3D024</accession>
<evidence type="ECO:0000256" key="3">
    <source>
        <dbReference type="ARBA" id="ARBA00023098"/>
    </source>
</evidence>
<gene>
    <name evidence="8" type="ORF">RDB_LOCUS122399</name>
</gene>
<dbReference type="PANTHER" id="PTHR24185">
    <property type="entry name" value="CALCIUM-INDEPENDENT PHOSPHOLIPASE A2-GAMMA"/>
    <property type="match status" value="1"/>
</dbReference>
<evidence type="ECO:0000313" key="9">
    <source>
        <dbReference type="Proteomes" id="UP000663853"/>
    </source>
</evidence>
<dbReference type="SUPFAM" id="SSF48452">
    <property type="entry name" value="TPR-like"/>
    <property type="match status" value="1"/>
</dbReference>
<dbReference type="PROSITE" id="PS50005">
    <property type="entry name" value="TPR"/>
    <property type="match status" value="1"/>
</dbReference>
<dbReference type="InterPro" id="IPR056681">
    <property type="entry name" value="DUF7779"/>
</dbReference>
<dbReference type="PANTHER" id="PTHR24185:SF1">
    <property type="entry name" value="CALCIUM-INDEPENDENT PHOSPHOLIPASE A2-GAMMA"/>
    <property type="match status" value="1"/>
</dbReference>
<keyword evidence="3" id="KW-0443">Lipid metabolism</keyword>
<dbReference type="Proteomes" id="UP000663853">
    <property type="component" value="Unassembled WGS sequence"/>
</dbReference>